<dbReference type="GO" id="GO:0102317">
    <property type="term" value="F:4-methylaminobutyrate oxidase (demethylating) activity"/>
    <property type="evidence" value="ECO:0007669"/>
    <property type="project" value="UniProtKB-EC"/>
</dbReference>
<dbReference type="SUPFAM" id="SSF54373">
    <property type="entry name" value="FAD-linked reductases, C-terminal domain"/>
    <property type="match status" value="1"/>
</dbReference>
<keyword evidence="8" id="KW-1185">Reference proteome</keyword>
<keyword evidence="2 7" id="KW-0560">Oxidoreductase</keyword>
<dbReference type="Gene3D" id="2.40.30.110">
    <property type="entry name" value="Aminomethyltransferase beta-barrel domains"/>
    <property type="match status" value="1"/>
</dbReference>
<name>A0A1Y5TKD5_9RHOB</name>
<dbReference type="Pfam" id="PF08669">
    <property type="entry name" value="GCV_T_C"/>
    <property type="match status" value="1"/>
</dbReference>
<dbReference type="Proteomes" id="UP000193827">
    <property type="component" value="Unassembled WGS sequence"/>
</dbReference>
<evidence type="ECO:0000313" key="7">
    <source>
        <dbReference type="EMBL" id="SLN64008.1"/>
    </source>
</evidence>
<comment type="similarity">
    <text evidence="1">Belongs to the GcvT family.</text>
</comment>
<evidence type="ECO:0000259" key="6">
    <source>
        <dbReference type="Pfam" id="PF16350"/>
    </source>
</evidence>
<gene>
    <name evidence="7" type="primary">mlr_14</name>
    <name evidence="7" type="ORF">PEL8287_03509</name>
</gene>
<dbReference type="InterPro" id="IPR036188">
    <property type="entry name" value="FAD/NAD-bd_sf"/>
</dbReference>
<reference evidence="7 8" key="1">
    <citation type="submission" date="2017-03" db="EMBL/GenBank/DDBJ databases">
        <authorList>
            <person name="Afonso C.L."/>
            <person name="Miller P.J."/>
            <person name="Scott M.A."/>
            <person name="Spackman E."/>
            <person name="Goraichik I."/>
            <person name="Dimitrov K.M."/>
            <person name="Suarez D.L."/>
            <person name="Swayne D.E."/>
        </authorList>
    </citation>
    <scope>NUCLEOTIDE SEQUENCE [LARGE SCALE GENOMIC DNA]</scope>
    <source>
        <strain evidence="7 8">CECT 8287</strain>
    </source>
</reference>
<protein>
    <submittedName>
        <fullName evidence="7">4-methylaminobutanoate oxidase (Formaldehyde-forming)</fullName>
        <ecNumber evidence="7">1.5.3.19</ecNumber>
    </submittedName>
</protein>
<dbReference type="Gene3D" id="3.30.1360.120">
    <property type="entry name" value="Probable tRNA modification gtpase trme, domain 1"/>
    <property type="match status" value="1"/>
</dbReference>
<dbReference type="SUPFAM" id="SSF103025">
    <property type="entry name" value="Folate-binding domain"/>
    <property type="match status" value="1"/>
</dbReference>
<dbReference type="InterPro" id="IPR006222">
    <property type="entry name" value="GCVT_N"/>
</dbReference>
<dbReference type="InterPro" id="IPR032503">
    <property type="entry name" value="FAO_M"/>
</dbReference>
<evidence type="ECO:0000256" key="2">
    <source>
        <dbReference type="ARBA" id="ARBA00023002"/>
    </source>
</evidence>
<dbReference type="Pfam" id="PF01266">
    <property type="entry name" value="DAO"/>
    <property type="match status" value="1"/>
</dbReference>
<dbReference type="EC" id="1.5.3.19" evidence="7"/>
<dbReference type="Gene3D" id="3.50.50.60">
    <property type="entry name" value="FAD/NAD(P)-binding domain"/>
    <property type="match status" value="1"/>
</dbReference>
<dbReference type="Pfam" id="PF16350">
    <property type="entry name" value="FAO_M"/>
    <property type="match status" value="1"/>
</dbReference>
<dbReference type="InterPro" id="IPR029043">
    <property type="entry name" value="GcvT/YgfZ_C"/>
</dbReference>
<dbReference type="RefSeq" id="WP_176228686.1">
    <property type="nucleotide sequence ID" value="NZ_FWFL01000011.1"/>
</dbReference>
<dbReference type="AlphaFoldDB" id="A0A1Y5TKD5"/>
<evidence type="ECO:0000313" key="8">
    <source>
        <dbReference type="Proteomes" id="UP000193827"/>
    </source>
</evidence>
<feature type="domain" description="Aminomethyltransferase C-terminal" evidence="5">
    <location>
        <begin position="724"/>
        <end position="799"/>
    </location>
</feature>
<dbReference type="Gene3D" id="3.30.70.1400">
    <property type="entry name" value="Aminomethyltransferase beta-barrel domains"/>
    <property type="match status" value="1"/>
</dbReference>
<dbReference type="Pfam" id="PF01571">
    <property type="entry name" value="GCV_T"/>
    <property type="match status" value="1"/>
</dbReference>
<dbReference type="PANTHER" id="PTHR13847:SF187">
    <property type="entry name" value="DIMETHYLGLYCINE DEHYDROGENASE, MITOCHONDRIAL"/>
    <property type="match status" value="1"/>
</dbReference>
<feature type="domain" description="FAD dependent oxidoreductase" evidence="3">
    <location>
        <begin position="6"/>
        <end position="368"/>
    </location>
</feature>
<feature type="domain" description="GCVT N-terminal" evidence="4">
    <location>
        <begin position="428"/>
        <end position="705"/>
    </location>
</feature>
<dbReference type="InterPro" id="IPR027266">
    <property type="entry name" value="TrmE/GcvT-like"/>
</dbReference>
<dbReference type="Gene3D" id="3.30.9.10">
    <property type="entry name" value="D-Amino Acid Oxidase, subunit A, domain 2"/>
    <property type="match status" value="1"/>
</dbReference>
<dbReference type="InterPro" id="IPR006076">
    <property type="entry name" value="FAD-dep_OxRdtase"/>
</dbReference>
<evidence type="ECO:0000259" key="3">
    <source>
        <dbReference type="Pfam" id="PF01266"/>
    </source>
</evidence>
<dbReference type="PANTHER" id="PTHR13847">
    <property type="entry name" value="SARCOSINE DEHYDROGENASE-RELATED"/>
    <property type="match status" value="1"/>
</dbReference>
<sequence length="812" mass="89063">MTKQVRVAVIGGGVAGVSVLYHLSRLGWTDCCLLERTQLTAGSTWHAAGLLALYFPNQTMSQINRHSIALYSQLEAETGQPVGFHQCGQLRLASSKDRLDEYRAYLSYARAFGIECDIISRDEARKLWPLANLDDIIAALYHPDDGHIAPADLTQAMALAARKMGAKIHLNTEVSAIHQTASGEWLLATNTGEILAEHVVCATGNYARQTGAMVGLNVPSIPVLHQYVVTETIAEFEAHNKAGLPEMPVLRDDRTRFYLRQENDGLILGPYEPNPASWAVNGVPPGFGAELLTPDYDILEPFLEGTMERVASFGDAGIKTVVNGPIAHTPDANPLVGPAPGLQNFWLAEGFVSGIMFAGGNGRYLAEWITEGAPTIDMWSVDPRRFNTHAGKIHTKVKNEETYGHIFDIHYPNLEMPAARPGKTSPCHDRLTRAGAVWGVAGGWERARWFDADGSRTPETPTFRRSNAFEVIGEECRAIRQGVGLIDFTSFAKWEVTGPGALAFLEHALANTMPKRDGRVTLAHALDQNGRFCAEYTVARLAEDRFYLCGPAFSEVHDEHVLRSRLTPDDNATITNVSMGWGCFTVAGPKSRELLSQIVDGSLENDSFKWFDVQEHEVGWATGVRVMRVNYCGELGWELHHPIAFQHHILDQLEKAGADLGLRHVGFRALDSLRIEKSYRAVTQELTTQNTLAEVGLERFIGTDKTDYIGARGVAAHAGKEQVQLITLEVLVGDADVEPAMNQAVRAGDKVIALTTSGAYGHYLGKHLAMAIVPREFAAEGTKLSVEILDTRYNAIVIADSPHDPQNLRPRG</sequence>
<evidence type="ECO:0000259" key="5">
    <source>
        <dbReference type="Pfam" id="PF08669"/>
    </source>
</evidence>
<evidence type="ECO:0000256" key="1">
    <source>
        <dbReference type="ARBA" id="ARBA00008609"/>
    </source>
</evidence>
<evidence type="ECO:0000259" key="4">
    <source>
        <dbReference type="Pfam" id="PF01571"/>
    </source>
</evidence>
<organism evidence="7 8">
    <name type="scientific">Roseovarius litorisediminis</name>
    <dbReference type="NCBI Taxonomy" id="1312363"/>
    <lineage>
        <taxon>Bacteria</taxon>
        <taxon>Pseudomonadati</taxon>
        <taxon>Pseudomonadota</taxon>
        <taxon>Alphaproteobacteria</taxon>
        <taxon>Rhodobacterales</taxon>
        <taxon>Roseobacteraceae</taxon>
        <taxon>Roseovarius</taxon>
    </lineage>
</organism>
<dbReference type="SUPFAM" id="SSF101790">
    <property type="entry name" value="Aminomethyltransferase beta-barrel domain"/>
    <property type="match status" value="1"/>
</dbReference>
<dbReference type="InterPro" id="IPR013977">
    <property type="entry name" value="GcvT_C"/>
</dbReference>
<dbReference type="GO" id="GO:0047865">
    <property type="term" value="F:dimethylglycine dehydrogenase activity"/>
    <property type="evidence" value="ECO:0007669"/>
    <property type="project" value="TreeGrafter"/>
</dbReference>
<proteinExistence type="inferred from homology"/>
<feature type="domain" description="FAD dependent oxidoreductase central" evidence="6">
    <location>
        <begin position="371"/>
        <end position="425"/>
    </location>
</feature>
<dbReference type="EMBL" id="FWFL01000011">
    <property type="protein sequence ID" value="SLN64008.1"/>
    <property type="molecule type" value="Genomic_DNA"/>
</dbReference>
<accession>A0A1Y5TKD5</accession>
<dbReference type="GO" id="GO:0005737">
    <property type="term" value="C:cytoplasm"/>
    <property type="evidence" value="ECO:0007669"/>
    <property type="project" value="TreeGrafter"/>
</dbReference>
<dbReference type="SUPFAM" id="SSF51905">
    <property type="entry name" value="FAD/NAD(P)-binding domain"/>
    <property type="match status" value="1"/>
</dbReference>